<evidence type="ECO:0000313" key="1">
    <source>
        <dbReference type="EMBL" id="KZV51519.1"/>
    </source>
</evidence>
<dbReference type="EMBL" id="KQ991606">
    <property type="protein sequence ID" value="KZV51519.1"/>
    <property type="molecule type" value="Genomic_DNA"/>
</dbReference>
<reference evidence="1 2" key="1">
    <citation type="journal article" date="2015" name="Proc. Natl. Acad. Sci. U.S.A.">
        <title>The resurrection genome of Boea hygrometrica: A blueprint for survival of dehydration.</title>
        <authorList>
            <person name="Xiao L."/>
            <person name="Yang G."/>
            <person name="Zhang L."/>
            <person name="Yang X."/>
            <person name="Zhao S."/>
            <person name="Ji Z."/>
            <person name="Zhou Q."/>
            <person name="Hu M."/>
            <person name="Wang Y."/>
            <person name="Chen M."/>
            <person name="Xu Y."/>
            <person name="Jin H."/>
            <person name="Xiao X."/>
            <person name="Hu G."/>
            <person name="Bao F."/>
            <person name="Hu Y."/>
            <person name="Wan P."/>
            <person name="Li L."/>
            <person name="Deng X."/>
            <person name="Kuang T."/>
            <person name="Xiang C."/>
            <person name="Zhu J.K."/>
            <person name="Oliver M.J."/>
            <person name="He Y."/>
        </authorList>
    </citation>
    <scope>NUCLEOTIDE SEQUENCE [LARGE SCALE GENOMIC DNA]</scope>
    <source>
        <strain evidence="2">cv. XS01</strain>
    </source>
</reference>
<accession>A0A2Z7D3W2</accession>
<protein>
    <submittedName>
        <fullName evidence="1">Coiled-coil domain-containing protein 124</fullName>
    </submittedName>
</protein>
<dbReference type="AlphaFoldDB" id="A0A2Z7D3W2"/>
<sequence>MERNHLPKAAKEQKNYGSTIAKTLEHCNNFVLLNSATPVPKLVSIEHSREYELSATNLAPNGGVKRRQSRVIGDEDKKYQIRNTLSVDRHLVKSPDPSYSSCQSHTSPDLIAKTEVPQFWH</sequence>
<organism evidence="1 2">
    <name type="scientific">Dorcoceras hygrometricum</name>
    <dbReference type="NCBI Taxonomy" id="472368"/>
    <lineage>
        <taxon>Eukaryota</taxon>
        <taxon>Viridiplantae</taxon>
        <taxon>Streptophyta</taxon>
        <taxon>Embryophyta</taxon>
        <taxon>Tracheophyta</taxon>
        <taxon>Spermatophyta</taxon>
        <taxon>Magnoliopsida</taxon>
        <taxon>eudicotyledons</taxon>
        <taxon>Gunneridae</taxon>
        <taxon>Pentapetalae</taxon>
        <taxon>asterids</taxon>
        <taxon>lamiids</taxon>
        <taxon>Lamiales</taxon>
        <taxon>Gesneriaceae</taxon>
        <taxon>Didymocarpoideae</taxon>
        <taxon>Trichosporeae</taxon>
        <taxon>Loxocarpinae</taxon>
        <taxon>Dorcoceras</taxon>
    </lineage>
</organism>
<dbReference type="Proteomes" id="UP000250235">
    <property type="component" value="Unassembled WGS sequence"/>
</dbReference>
<evidence type="ECO:0000313" key="2">
    <source>
        <dbReference type="Proteomes" id="UP000250235"/>
    </source>
</evidence>
<proteinExistence type="predicted"/>
<gene>
    <name evidence="1" type="ORF">F511_22466</name>
</gene>
<keyword evidence="2" id="KW-1185">Reference proteome</keyword>
<name>A0A2Z7D3W2_9LAMI</name>